<comment type="caution">
    <text evidence="6">The sequence shown here is derived from an EMBL/GenBank/DDBJ whole genome shotgun (WGS) entry which is preliminary data.</text>
</comment>
<keyword evidence="2" id="KW-0479">Metal-binding</keyword>
<dbReference type="InterPro" id="IPR011682">
    <property type="entry name" value="Glyco_hydro_38_C"/>
</dbReference>
<sequence length="812" mass="92438">MDKKKTLYMIGNAHLDIVWLWQWQEGCQEVKATFRSALDRMKEYDDFFFTSSSAAHYEWVEENEPAMFEEIRERVKEGRWVIVGGWWMQPDCNAPGGESFVRQGLYGQRYFREKLGVTAHTGYNVDSFGHNGMLPQILKKQGMDNYVFMRPGRHEKGIESELFEWASNDGSRVTAFRIPFEYCTWPDELKEHVLRCAGEIKGEEGSIMCFYGVGNHGGGPTKRNIESIRELDKEEDMPHLIMATPDDYFRDIKAQGKTLPVVSGELFHHSSGCYSAHSEVKKLNRLAENRLIMAEKLSVAAKHWAGGRYPLERYTEGWKKVLFNQFHDIMAGTSIEPAYEDARESYGAALDTAARGLNAAVQSISWHINIPMEDGMKPVVVFNPNSFPGKFEVEMESPNLKENQILVDEEGKQIPLQQVQPLASSNGRTRLVFIADLPAMGYRTYRLVIRETAHAFPDVESTDTTAENRWFKIAFDEKTGYISSLYKKNDGTEYFSGPAAVPAVIEDRSDTWSHAVRIFDKVKGCFSGISVKRVENGPVKCVIRVTSTYGSSRMFQDFSIYRELDFIRVKTTVDWHEKWSMLKLRFPMQLNYLRATWEIPYGTACREPNGEEFPMQNFLDVEGANPGLTTAVNGLSFLNDGKSSGSIAGKEVSLTVLRSPIYANHEPYEPDENLEYVYIDQGVQTFTYALYPHDGSWENSHTVRRSREINEKPIALFETYHKGELPQSASFLDISAENVLLTVMKEAEDGSGDVILRLVETAGRSCETQLRLPGLHREAALTFTPFEIKTVRIPVPENMEIQENNLLEDAME</sequence>
<evidence type="ECO:0000313" key="11">
    <source>
        <dbReference type="Proteomes" id="UP000094869"/>
    </source>
</evidence>
<evidence type="ECO:0000313" key="8">
    <source>
        <dbReference type="EMBL" id="ODR57620.1"/>
    </source>
</evidence>
<dbReference type="InterPro" id="IPR027291">
    <property type="entry name" value="Glyco_hydro_38_N_sf"/>
</dbReference>
<dbReference type="SUPFAM" id="SSF88713">
    <property type="entry name" value="Glycoside hydrolase/deacetylase"/>
    <property type="match status" value="1"/>
</dbReference>
<evidence type="ECO:0000256" key="3">
    <source>
        <dbReference type="ARBA" id="ARBA00022801"/>
    </source>
</evidence>
<dbReference type="PATRIC" id="fig|1432052.4.peg.1797"/>
<feature type="domain" description="Glycoside hydrolase family 38 central" evidence="5">
    <location>
        <begin position="268"/>
        <end position="346"/>
    </location>
</feature>
<dbReference type="Pfam" id="PF01074">
    <property type="entry name" value="Glyco_hydro_38N"/>
    <property type="match status" value="1"/>
</dbReference>
<dbReference type="InterPro" id="IPR000602">
    <property type="entry name" value="Glyco_hydro_38_N"/>
</dbReference>
<dbReference type="GO" id="GO:0009313">
    <property type="term" value="P:oligosaccharide catabolic process"/>
    <property type="evidence" value="ECO:0007669"/>
    <property type="project" value="TreeGrafter"/>
</dbReference>
<dbReference type="InterPro" id="IPR011330">
    <property type="entry name" value="Glyco_hydro/deAcase_b/a-brl"/>
</dbReference>
<name>A0A1E3AC16_9FIRM</name>
<keyword evidence="3 6" id="KW-0378">Hydrolase</keyword>
<protein>
    <submittedName>
        <fullName evidence="7">Alpha-mannosidase</fullName>
    </submittedName>
    <submittedName>
        <fullName evidence="6">Mannosylglycerate hydrolase</fullName>
        <ecNumber evidence="6">3.2.1.170</ecNumber>
    </submittedName>
</protein>
<dbReference type="EMBL" id="MCGH01000002">
    <property type="protein sequence ID" value="ODM05716.1"/>
    <property type="molecule type" value="Genomic_DNA"/>
</dbReference>
<dbReference type="AlphaFoldDB" id="A0A1E3AC16"/>
<dbReference type="InterPro" id="IPR015341">
    <property type="entry name" value="Glyco_hydro_38_cen"/>
</dbReference>
<evidence type="ECO:0000256" key="2">
    <source>
        <dbReference type="ARBA" id="ARBA00022723"/>
    </source>
</evidence>
<dbReference type="CDD" id="cd10789">
    <property type="entry name" value="GH38N_AMII_ER_cytosolic"/>
    <property type="match status" value="1"/>
</dbReference>
<comment type="similarity">
    <text evidence="1">Belongs to the glycosyl hydrolase 38 family.</text>
</comment>
<dbReference type="Proteomes" id="UP000094271">
    <property type="component" value="Unassembled WGS sequence"/>
</dbReference>
<evidence type="ECO:0000259" key="5">
    <source>
        <dbReference type="SMART" id="SM00872"/>
    </source>
</evidence>
<dbReference type="InterPro" id="IPR011013">
    <property type="entry name" value="Gal_mutarotase_sf_dom"/>
</dbReference>
<organism evidence="6 9">
    <name type="scientific">Eisenbergiella tayi</name>
    <dbReference type="NCBI Taxonomy" id="1432052"/>
    <lineage>
        <taxon>Bacteria</taxon>
        <taxon>Bacillati</taxon>
        <taxon>Bacillota</taxon>
        <taxon>Clostridia</taxon>
        <taxon>Lachnospirales</taxon>
        <taxon>Lachnospiraceae</taxon>
        <taxon>Eisenbergiella</taxon>
    </lineage>
</organism>
<dbReference type="InterPro" id="IPR028995">
    <property type="entry name" value="Glyco_hydro_57/38_cen_sf"/>
</dbReference>
<dbReference type="EMBL" id="MEHD01000021">
    <property type="protein sequence ID" value="ODR57620.1"/>
    <property type="molecule type" value="Genomic_DNA"/>
</dbReference>
<dbReference type="PANTHER" id="PTHR46017">
    <property type="entry name" value="ALPHA-MANNOSIDASE 2C1"/>
    <property type="match status" value="1"/>
</dbReference>
<proteinExistence type="inferred from homology"/>
<dbReference type="Proteomes" id="UP000094067">
    <property type="component" value="Unassembled WGS sequence"/>
</dbReference>
<dbReference type="Proteomes" id="UP000094869">
    <property type="component" value="Unassembled WGS sequence"/>
</dbReference>
<dbReference type="GO" id="GO:0102546">
    <property type="term" value="F:mannosylglycerate hydrolase activity"/>
    <property type="evidence" value="ECO:0007669"/>
    <property type="project" value="UniProtKB-EC"/>
</dbReference>
<dbReference type="SUPFAM" id="SSF88688">
    <property type="entry name" value="Families 57/38 glycoside transferase middle domain"/>
    <property type="match status" value="1"/>
</dbReference>
<evidence type="ECO:0000313" key="6">
    <source>
        <dbReference type="EMBL" id="ODM05716.1"/>
    </source>
</evidence>
<dbReference type="InterPro" id="IPR037094">
    <property type="entry name" value="Glyco_hydro_38_cen_sf"/>
</dbReference>
<dbReference type="GO" id="GO:0030246">
    <property type="term" value="F:carbohydrate binding"/>
    <property type="evidence" value="ECO:0007669"/>
    <property type="project" value="InterPro"/>
</dbReference>
<dbReference type="Gene3D" id="1.20.1270.50">
    <property type="entry name" value="Glycoside hydrolase family 38, central domain"/>
    <property type="match status" value="1"/>
</dbReference>
<dbReference type="EMBL" id="MEHA01000022">
    <property type="protein sequence ID" value="ODR46876.1"/>
    <property type="molecule type" value="Genomic_DNA"/>
</dbReference>
<reference evidence="7 10" key="3">
    <citation type="submission" date="2016-08" db="EMBL/GenBank/DDBJ databases">
        <authorList>
            <person name="Seilhamer J.J."/>
        </authorList>
    </citation>
    <scope>NUCLEOTIDE SEQUENCE [LARGE SCALE GENOMIC DNA]</scope>
    <source>
        <strain evidence="7 10">NML150140-1</strain>
    </source>
</reference>
<dbReference type="Pfam" id="PF09261">
    <property type="entry name" value="Alpha-mann_mid"/>
    <property type="match status" value="1"/>
</dbReference>
<dbReference type="SUPFAM" id="SSF74650">
    <property type="entry name" value="Galactose mutarotase-like"/>
    <property type="match status" value="1"/>
</dbReference>
<dbReference type="RefSeq" id="WP_069151902.1">
    <property type="nucleotide sequence ID" value="NZ_JAYAZY010000002.1"/>
</dbReference>
<dbReference type="GO" id="GO:0006013">
    <property type="term" value="P:mannose metabolic process"/>
    <property type="evidence" value="ECO:0007669"/>
    <property type="project" value="InterPro"/>
</dbReference>
<dbReference type="OrthoDB" id="9772207at2"/>
<reference evidence="6 9" key="1">
    <citation type="submission" date="2016-07" db="EMBL/GenBank/DDBJ databases">
        <title>Characterization of isolates of Eisenbergiella tayi derived from blood cultures, using whole genome sequencing.</title>
        <authorList>
            <person name="Burdz T."/>
            <person name="Wiebe D."/>
            <person name="Huynh C."/>
            <person name="Bernard K."/>
        </authorList>
    </citation>
    <scope>NUCLEOTIDE SEQUENCE [LARGE SCALE GENOMIC DNA]</scope>
    <source>
        <strain evidence="6 9">NML 110608</strain>
    </source>
</reference>
<evidence type="ECO:0000313" key="9">
    <source>
        <dbReference type="Proteomes" id="UP000094067"/>
    </source>
</evidence>
<dbReference type="Gene3D" id="2.70.98.30">
    <property type="entry name" value="Golgi alpha-mannosidase II, domain 4"/>
    <property type="match status" value="1"/>
</dbReference>
<evidence type="ECO:0000256" key="4">
    <source>
        <dbReference type="ARBA" id="ARBA00023295"/>
    </source>
</evidence>
<dbReference type="Gene3D" id="3.20.110.10">
    <property type="entry name" value="Glycoside hydrolase 38, N terminal domain"/>
    <property type="match status" value="1"/>
</dbReference>
<dbReference type="GO" id="GO:0004559">
    <property type="term" value="F:alpha-mannosidase activity"/>
    <property type="evidence" value="ECO:0007669"/>
    <property type="project" value="InterPro"/>
</dbReference>
<dbReference type="GO" id="GO:0046872">
    <property type="term" value="F:metal ion binding"/>
    <property type="evidence" value="ECO:0007669"/>
    <property type="project" value="UniProtKB-KW"/>
</dbReference>
<dbReference type="PANTHER" id="PTHR46017:SF1">
    <property type="entry name" value="ALPHA-MANNOSIDASE 2C1"/>
    <property type="match status" value="1"/>
</dbReference>
<dbReference type="Pfam" id="PF07748">
    <property type="entry name" value="Glyco_hydro_38C"/>
    <property type="match status" value="1"/>
</dbReference>
<keyword evidence="11" id="KW-1185">Reference proteome</keyword>
<evidence type="ECO:0000256" key="1">
    <source>
        <dbReference type="ARBA" id="ARBA00009792"/>
    </source>
</evidence>
<gene>
    <name evidence="6" type="primary">mngB_5</name>
    <name evidence="7" type="ORF">BEI59_24360</name>
    <name evidence="6" type="ORF">BEI61_01605</name>
    <name evidence="8" type="ORF">BEI63_10965</name>
</gene>
<evidence type="ECO:0000313" key="7">
    <source>
        <dbReference type="EMBL" id="ODR46876.1"/>
    </source>
</evidence>
<keyword evidence="4 6" id="KW-0326">Glycosidase</keyword>
<dbReference type="SMART" id="SM00872">
    <property type="entry name" value="Alpha-mann_mid"/>
    <property type="match status" value="1"/>
</dbReference>
<reference evidence="8 11" key="2">
    <citation type="submission" date="2016-08" db="EMBL/GenBank/DDBJ databases">
        <title>Characterization of Isolates of Eisenbergiella tayi Derived from Blood Cultures, Using Whole Genome Sequencing.</title>
        <authorList>
            <person name="Bernier A.-M."/>
            <person name="Burdz T."/>
            <person name="Wiebe D."/>
            <person name="Bernard K."/>
        </authorList>
    </citation>
    <scope>NUCLEOTIDE SEQUENCE [LARGE SCALE GENOMIC DNA]</scope>
    <source>
        <strain evidence="8 11">NML120146</strain>
    </source>
</reference>
<accession>A0A1E3AC16</accession>
<evidence type="ECO:0000313" key="10">
    <source>
        <dbReference type="Proteomes" id="UP000094271"/>
    </source>
</evidence>
<dbReference type="EC" id="3.2.1.170" evidence="6"/>